<dbReference type="FunFam" id="3.30.420.40:FF:000050">
    <property type="entry name" value="Actin, alpha skeletal muscle"/>
    <property type="match status" value="1"/>
</dbReference>
<dbReference type="Gene3D" id="3.30.420.40">
    <property type="match status" value="2"/>
</dbReference>
<keyword evidence="6" id="KW-1185">Reference proteome</keyword>
<evidence type="ECO:0000256" key="3">
    <source>
        <dbReference type="ARBA" id="ARBA00023212"/>
    </source>
</evidence>
<dbReference type="Pfam" id="PF00022">
    <property type="entry name" value="Actin"/>
    <property type="match status" value="1"/>
</dbReference>
<dbReference type="OrthoDB" id="9643703at2759"/>
<evidence type="ECO:0000313" key="6">
    <source>
        <dbReference type="Proteomes" id="UP000886700"/>
    </source>
</evidence>
<dbReference type="AlphaFoldDB" id="A0A1U7QX65"/>
<feature type="compositionally biased region" description="Polar residues" evidence="5">
    <location>
        <begin position="264"/>
        <end position="279"/>
    </location>
</feature>
<dbReference type="Proteomes" id="UP000886700">
    <property type="component" value="Unplaced"/>
</dbReference>
<dbReference type="FunFam" id="3.90.640.10:FF:000007">
    <property type="entry name" value="Actin like 7B"/>
    <property type="match status" value="1"/>
</dbReference>
<organism evidence="6 7">
    <name type="scientific">Mesocricetus auratus</name>
    <name type="common">Golden hamster</name>
    <dbReference type="NCBI Taxonomy" id="10036"/>
    <lineage>
        <taxon>Eukaryota</taxon>
        <taxon>Metazoa</taxon>
        <taxon>Chordata</taxon>
        <taxon>Craniata</taxon>
        <taxon>Vertebrata</taxon>
        <taxon>Euteleostomi</taxon>
        <taxon>Mammalia</taxon>
        <taxon>Eutheria</taxon>
        <taxon>Euarchontoglires</taxon>
        <taxon>Glires</taxon>
        <taxon>Rodentia</taxon>
        <taxon>Myomorpha</taxon>
        <taxon>Muroidea</taxon>
        <taxon>Cricetidae</taxon>
        <taxon>Cricetinae</taxon>
        <taxon>Mesocricetus</taxon>
    </lineage>
</organism>
<dbReference type="RefSeq" id="XP_005074965.1">
    <property type="nucleotide sequence ID" value="XM_005074908.2"/>
</dbReference>
<feature type="region of interest" description="Disordered" evidence="5">
    <location>
        <begin position="611"/>
        <end position="652"/>
    </location>
</feature>
<protein>
    <submittedName>
        <fullName evidence="7">Uncharacterized protein LOC101835075</fullName>
    </submittedName>
</protein>
<dbReference type="KEGG" id="maua:101835075"/>
<feature type="compositionally biased region" description="Polar residues" evidence="5">
    <location>
        <begin position="634"/>
        <end position="652"/>
    </location>
</feature>
<accession>A0A1U7QX65</accession>
<dbReference type="PROSITE" id="PS00432">
    <property type="entry name" value="ACTINS_2"/>
    <property type="match status" value="1"/>
</dbReference>
<evidence type="ECO:0000256" key="5">
    <source>
        <dbReference type="SAM" id="MobiDB-lite"/>
    </source>
</evidence>
<name>A0A1U7QX65_MESAU</name>
<feature type="compositionally biased region" description="Polar residues" evidence="5">
    <location>
        <begin position="703"/>
        <end position="745"/>
    </location>
</feature>
<dbReference type="InterPro" id="IPR004000">
    <property type="entry name" value="Actin"/>
</dbReference>
<evidence type="ECO:0000313" key="7">
    <source>
        <dbReference type="RefSeq" id="XP_005074965.1"/>
    </source>
</evidence>
<dbReference type="STRING" id="10036.ENSMAUP00000022928"/>
<evidence type="ECO:0000256" key="2">
    <source>
        <dbReference type="ARBA" id="ARBA00006752"/>
    </source>
</evidence>
<dbReference type="SUPFAM" id="SSF53067">
    <property type="entry name" value="Actin-like ATPase domain"/>
    <property type="match status" value="2"/>
</dbReference>
<dbReference type="PANTHER" id="PTHR11937">
    <property type="entry name" value="ACTIN"/>
    <property type="match status" value="1"/>
</dbReference>
<reference evidence="7" key="1">
    <citation type="submission" date="2025-08" db="UniProtKB">
        <authorList>
            <consortium name="RefSeq"/>
        </authorList>
    </citation>
    <scope>IDENTIFICATION</scope>
    <source>
        <tissue evidence="7">Liver</tissue>
    </source>
</reference>
<feature type="region of interest" description="Disordered" evidence="5">
    <location>
        <begin position="209"/>
        <end position="280"/>
    </location>
</feature>
<dbReference type="GO" id="GO:0005856">
    <property type="term" value="C:cytoskeleton"/>
    <property type="evidence" value="ECO:0007669"/>
    <property type="project" value="UniProtKB-SubCell"/>
</dbReference>
<proteinExistence type="inferred from homology"/>
<feature type="region of interest" description="Disordered" evidence="5">
    <location>
        <begin position="1"/>
        <end position="42"/>
    </location>
</feature>
<sequence>MEATKKVGGPDPSGPQGHPLPGSQQLRVGFRGSQGPWMSSRSLYSKQGLSLSTGAIADMACDSTSQAPSSQLSHQLLQDSAQVSSQCDYAQASQDTPRFSSSNPLPSPTVGTQERLLMDDGTQTLPLCTHIDSTNDKAQNGFNLSQIQLQIGRESKTPAKVLVGWGKGTCNIGQMAPVGPRKSRWLPYLLSGESGVVEGQNRLQTLAQTPAQEQGQDKGPGPTQAPTLNKTISSPSLSLPTPIQASTPAVNAPPAPAAAEPYTSGPNHLTNTTVATNDQPLDLKNGGNQVSLHLDSSKKDKVFFPLKETPFTPAPTPEEFSAPTQKQEVAKMQMPSKQSEDPENVSQVHASRLDVSTPAAESLDALKTQISSHKICSCQPDKQSPSAFNNNNCSNVPLPACQGASIKQSPAQNPRETMQIPICSAPTCQLQDAVEDHVLVFDMATGNTRMGLLCHDPTGSRAVLVGLTPNHPSTHISENMLSARSLPRPTLSPNSDHPSLWSTTATLASPVPSSLSAGSYREVALVSKEAKHNLESRNFPGTETPLRIGMFPRPVVPGTPLPCAEKVLAQVPDANWPKSEAEKFDPGRTIWMLDSPRMQESSTVQARKLQWIKPDSVSTDNNQRVPRLPLQEEAGSNNQKEVSSAQSSGPQAENTRQVFLTGQNFLNGQNLLVRQLPVAEQGSLSGQLPSTKQPPLTSLPHLSEQTPLPRQLSLNRQVPFTVKSPTTKEPTFTSGESVQSSTQESEPLGNRAHVGILRLPLASEEACIYVNRDKAVNSSAQRSSIHPLPSWQPGDSQRARQEQLSLITFTGCKDLPISMVGPESQSGHQFKSTAEDMTRSAVVAHLGLLRGNCYELVSPVQSPVLCHHSPSPYQNMAAIVIDTGTGFTKCGLAGEDHVLSVVPSQVQMLQHPAQGQPQYVVPEHQEGSYSVLNRGVVSDWDALEVLWQHLFYCKLRVQPEEMAVLVADSPISPRTNREKVAEILFERFRVPAMQTVHQALLTLYAYGRTTGLVVGSGHGTSYVAPILTGDLAPLDTYRLDVAGADLTDYLAQLLLAAGHSPSKAGLVRQIKEACCYVAMDMAAEMARNQSQAQVDFVLPDKQIITLGSERFCCPEALFQPNLLGLNQPGLPQLALLSISRLEAKQQEQLLANVVLEGGSTLVNGFPERLRQELGPSATVLGSPHRAVAAWLGGSIMACRDSFQSLWISRREYEEEGPWAIYKYQL</sequence>
<dbReference type="PRINTS" id="PR00190">
    <property type="entry name" value="ACTIN"/>
</dbReference>
<keyword evidence="3" id="KW-0963">Cytoplasm</keyword>
<comment type="similarity">
    <text evidence="2 4">Belongs to the actin family.</text>
</comment>
<dbReference type="GeneID" id="101835075"/>
<comment type="subcellular location">
    <subcellularLocation>
        <location evidence="1">Cytoplasm</location>
        <location evidence="1">Cytoskeleton</location>
    </subcellularLocation>
</comment>
<dbReference type="InterPro" id="IPR004001">
    <property type="entry name" value="Actin_CS"/>
</dbReference>
<feature type="region of interest" description="Disordered" evidence="5">
    <location>
        <begin position="683"/>
        <end position="747"/>
    </location>
</feature>
<keyword evidence="3" id="KW-0206">Cytoskeleton</keyword>
<feature type="compositionally biased region" description="Polar residues" evidence="5">
    <location>
        <begin position="683"/>
        <end position="696"/>
    </location>
</feature>
<dbReference type="eggNOG" id="KOG0676">
    <property type="taxonomic scope" value="Eukaryota"/>
</dbReference>
<feature type="region of interest" description="Disordered" evidence="5">
    <location>
        <begin position="307"/>
        <end position="350"/>
    </location>
</feature>
<evidence type="ECO:0000256" key="4">
    <source>
        <dbReference type="RuleBase" id="RU000487"/>
    </source>
</evidence>
<evidence type="ECO:0000256" key="1">
    <source>
        <dbReference type="ARBA" id="ARBA00004245"/>
    </source>
</evidence>
<dbReference type="SMART" id="SM00268">
    <property type="entry name" value="ACTIN"/>
    <property type="match status" value="1"/>
</dbReference>
<feature type="compositionally biased region" description="Low complexity" evidence="5">
    <location>
        <begin position="231"/>
        <end position="250"/>
    </location>
</feature>
<dbReference type="InterPro" id="IPR043129">
    <property type="entry name" value="ATPase_NBD"/>
</dbReference>
<dbReference type="Gene3D" id="3.90.640.10">
    <property type="entry name" value="Actin, Chain A, domain 4"/>
    <property type="match status" value="1"/>
</dbReference>
<gene>
    <name evidence="7" type="primary">LOC101835075</name>
</gene>